<dbReference type="EMBL" id="OZ034820">
    <property type="protein sequence ID" value="CAL1404534.1"/>
    <property type="molecule type" value="Genomic_DNA"/>
</dbReference>
<protein>
    <recommendedName>
        <fullName evidence="4">Gnk2-homologous domain-containing protein</fullName>
    </recommendedName>
</protein>
<dbReference type="Proteomes" id="UP001497516">
    <property type="component" value="Chromosome 7"/>
</dbReference>
<evidence type="ECO:0000313" key="3">
    <source>
        <dbReference type="Proteomes" id="UP001497516"/>
    </source>
</evidence>
<proteinExistence type="predicted"/>
<accession>A0AAV2G1K3</accession>
<gene>
    <name evidence="2" type="ORF">LTRI10_LOCUS44383</name>
</gene>
<feature type="signal peptide" evidence="1">
    <location>
        <begin position="1"/>
        <end position="27"/>
    </location>
</feature>
<sequence>MKAMAAATRSLLELSIFLLITAAATTAETYEGYDSASGRCRGGNGGDMELAGQIMRSLVHDLIAKLPHRQQTNYCNELTHDGLKMYGYAECLGRDENGDASMGACTHCLDMVGKALIVGCRLTGAGSYTDLRSFCSFNVGYSFDVCREGSY</sequence>
<evidence type="ECO:0000313" key="2">
    <source>
        <dbReference type="EMBL" id="CAL1404534.1"/>
    </source>
</evidence>
<evidence type="ECO:0000256" key="1">
    <source>
        <dbReference type="SAM" id="SignalP"/>
    </source>
</evidence>
<keyword evidence="3" id="KW-1185">Reference proteome</keyword>
<organism evidence="2 3">
    <name type="scientific">Linum trigynum</name>
    <dbReference type="NCBI Taxonomy" id="586398"/>
    <lineage>
        <taxon>Eukaryota</taxon>
        <taxon>Viridiplantae</taxon>
        <taxon>Streptophyta</taxon>
        <taxon>Embryophyta</taxon>
        <taxon>Tracheophyta</taxon>
        <taxon>Spermatophyta</taxon>
        <taxon>Magnoliopsida</taxon>
        <taxon>eudicotyledons</taxon>
        <taxon>Gunneridae</taxon>
        <taxon>Pentapetalae</taxon>
        <taxon>rosids</taxon>
        <taxon>fabids</taxon>
        <taxon>Malpighiales</taxon>
        <taxon>Linaceae</taxon>
        <taxon>Linum</taxon>
    </lineage>
</organism>
<evidence type="ECO:0008006" key="4">
    <source>
        <dbReference type="Google" id="ProtNLM"/>
    </source>
</evidence>
<name>A0AAV2G1K3_9ROSI</name>
<reference evidence="2 3" key="1">
    <citation type="submission" date="2024-04" db="EMBL/GenBank/DDBJ databases">
        <authorList>
            <person name="Fracassetti M."/>
        </authorList>
    </citation>
    <scope>NUCLEOTIDE SEQUENCE [LARGE SCALE GENOMIC DNA]</scope>
</reference>
<feature type="chain" id="PRO_5043393625" description="Gnk2-homologous domain-containing protein" evidence="1">
    <location>
        <begin position="28"/>
        <end position="151"/>
    </location>
</feature>
<keyword evidence="1" id="KW-0732">Signal</keyword>
<dbReference type="AlphaFoldDB" id="A0AAV2G1K3"/>